<dbReference type="GO" id="GO:0003992">
    <property type="term" value="F:N2-acetyl-L-ornithine:2-oxoglutarate 5-aminotransferase activity"/>
    <property type="evidence" value="ECO:0007669"/>
    <property type="project" value="UniProtKB-UniRule"/>
</dbReference>
<organism evidence="6 7">
    <name type="scientific">Kosmotoga olearia (strain ATCC BAA-1733 / DSM 21960 / TBF 19.5.1)</name>
    <dbReference type="NCBI Taxonomy" id="521045"/>
    <lineage>
        <taxon>Bacteria</taxon>
        <taxon>Thermotogati</taxon>
        <taxon>Thermotogota</taxon>
        <taxon>Thermotogae</taxon>
        <taxon>Kosmotogales</taxon>
        <taxon>Kosmotogaceae</taxon>
        <taxon>Kosmotoga</taxon>
    </lineage>
</organism>
<reference evidence="6 7" key="1">
    <citation type="submission" date="2009-06" db="EMBL/GenBank/DDBJ databases">
        <title>Complete sequence of Thermotogales bacterium TBF 19.5.1.</title>
        <authorList>
            <consortium name="US DOE Joint Genome Institute"/>
            <person name="Lucas S."/>
            <person name="Copeland A."/>
            <person name="Lapidus A."/>
            <person name="Glavina del Rio T."/>
            <person name="Tice H."/>
            <person name="Bruce D."/>
            <person name="Goodwin L."/>
            <person name="Pitluck S."/>
            <person name="Chertkov O."/>
            <person name="Brettin T."/>
            <person name="Detter J.C."/>
            <person name="Han C."/>
            <person name="Schmutz J."/>
            <person name="Larimer F."/>
            <person name="Land M."/>
            <person name="Hauser L."/>
            <person name="Kyrpides N."/>
            <person name="Ovchinnikova G."/>
            <person name="Noll K."/>
        </authorList>
    </citation>
    <scope>NUCLEOTIDE SEQUENCE [LARGE SCALE GENOMIC DNA]</scope>
    <source>
        <strain evidence="7">ATCC BAA-1733 / DSM 21960 / TBF 19.5.1</strain>
    </source>
</reference>
<dbReference type="PANTHER" id="PTHR11986">
    <property type="entry name" value="AMINOTRANSFERASE CLASS III"/>
    <property type="match status" value="1"/>
</dbReference>
<proteinExistence type="inferred from homology"/>
<dbReference type="Gene3D" id="3.90.1150.10">
    <property type="entry name" value="Aspartate Aminotransferase, domain 1"/>
    <property type="match status" value="1"/>
</dbReference>
<evidence type="ECO:0000256" key="5">
    <source>
        <dbReference type="HAMAP-Rule" id="MF_01107"/>
    </source>
</evidence>
<dbReference type="HOGENOM" id="CLU_016922_10_1_0"/>
<dbReference type="InterPro" id="IPR005814">
    <property type="entry name" value="Aminotrans_3"/>
</dbReference>
<keyword evidence="3 5" id="KW-0808">Transferase</keyword>
<dbReference type="InterPro" id="IPR049704">
    <property type="entry name" value="Aminotrans_3_PPA_site"/>
</dbReference>
<comment type="subunit">
    <text evidence="5">Homodimer.</text>
</comment>
<dbReference type="GO" id="GO:0005737">
    <property type="term" value="C:cytoplasm"/>
    <property type="evidence" value="ECO:0007669"/>
    <property type="project" value="UniProtKB-SubCell"/>
</dbReference>
<dbReference type="InterPro" id="IPR015424">
    <property type="entry name" value="PyrdxlP-dep_Trfase"/>
</dbReference>
<feature type="binding site" evidence="5">
    <location>
        <position position="130"/>
    </location>
    <ligand>
        <name>pyridoxal 5'-phosphate</name>
        <dbReference type="ChEBI" id="CHEBI:597326"/>
    </ligand>
</feature>
<dbReference type="EMBL" id="CP001634">
    <property type="protein sequence ID" value="ACR78825.1"/>
    <property type="molecule type" value="Genomic_DNA"/>
</dbReference>
<dbReference type="NCBIfam" id="NF002325">
    <property type="entry name" value="PRK01278.1"/>
    <property type="match status" value="1"/>
</dbReference>
<dbReference type="Gene3D" id="3.40.640.10">
    <property type="entry name" value="Type I PLP-dependent aspartate aminotransferase-like (Major domain)"/>
    <property type="match status" value="1"/>
</dbReference>
<keyword evidence="7" id="KW-1185">Reference proteome</keyword>
<protein>
    <recommendedName>
        <fullName evidence="5">Acetylornithine aminotransferase</fullName>
        <shortName evidence="5">ACOAT</shortName>
        <ecNumber evidence="5">2.6.1.11</ecNumber>
    </recommendedName>
</protein>
<dbReference type="NCBIfam" id="NF002874">
    <property type="entry name" value="PRK03244.1"/>
    <property type="match status" value="1"/>
</dbReference>
<comment type="catalytic activity">
    <reaction evidence="5">
        <text>N(2)-acetyl-L-ornithine + 2-oxoglutarate = N-acetyl-L-glutamate 5-semialdehyde + L-glutamate</text>
        <dbReference type="Rhea" id="RHEA:18049"/>
        <dbReference type="ChEBI" id="CHEBI:16810"/>
        <dbReference type="ChEBI" id="CHEBI:29123"/>
        <dbReference type="ChEBI" id="CHEBI:29985"/>
        <dbReference type="ChEBI" id="CHEBI:57805"/>
        <dbReference type="EC" id="2.6.1.11"/>
    </reaction>
</comment>
<keyword evidence="5" id="KW-0055">Arginine biosynthesis</keyword>
<dbReference type="RefSeq" id="WP_012744613.1">
    <property type="nucleotide sequence ID" value="NC_012785.1"/>
</dbReference>
<dbReference type="AlphaFoldDB" id="C5CHX0"/>
<dbReference type="EC" id="2.6.1.11" evidence="5"/>
<evidence type="ECO:0000313" key="6">
    <source>
        <dbReference type="EMBL" id="ACR78825.1"/>
    </source>
</evidence>
<dbReference type="HAMAP" id="MF_01107">
    <property type="entry name" value="ArgD_aminotrans_3"/>
    <property type="match status" value="1"/>
</dbReference>
<dbReference type="GO" id="GO:0006526">
    <property type="term" value="P:L-arginine biosynthetic process"/>
    <property type="evidence" value="ECO:0007669"/>
    <property type="project" value="UniProtKB-UniRule"/>
</dbReference>
<dbReference type="KEGG" id="kol:Kole_0097"/>
<feature type="binding site" evidence="5">
    <location>
        <begin position="215"/>
        <end position="218"/>
    </location>
    <ligand>
        <name>pyridoxal 5'-phosphate</name>
        <dbReference type="ChEBI" id="CHEBI:597326"/>
    </ligand>
</feature>
<dbReference type="InterPro" id="IPR015422">
    <property type="entry name" value="PyrdxlP-dep_Trfase_small"/>
</dbReference>
<evidence type="ECO:0000256" key="4">
    <source>
        <dbReference type="ARBA" id="ARBA00022898"/>
    </source>
</evidence>
<dbReference type="InterPro" id="IPR050103">
    <property type="entry name" value="Class-III_PLP-dep_AT"/>
</dbReference>
<dbReference type="GO" id="GO:0042802">
    <property type="term" value="F:identical protein binding"/>
    <property type="evidence" value="ECO:0007669"/>
    <property type="project" value="TreeGrafter"/>
</dbReference>
<dbReference type="NCBIfam" id="TIGR00707">
    <property type="entry name" value="argD"/>
    <property type="match status" value="1"/>
</dbReference>
<dbReference type="InterPro" id="IPR004636">
    <property type="entry name" value="AcOrn/SuccOrn_fam"/>
</dbReference>
<dbReference type="SUPFAM" id="SSF53383">
    <property type="entry name" value="PLP-dependent transferases"/>
    <property type="match status" value="1"/>
</dbReference>
<dbReference type="STRING" id="521045.Kole_0097"/>
<keyword evidence="5" id="KW-0963">Cytoplasm</keyword>
<dbReference type="Pfam" id="PF00202">
    <property type="entry name" value="Aminotran_3"/>
    <property type="match status" value="1"/>
</dbReference>
<gene>
    <name evidence="5" type="primary">argD</name>
    <name evidence="6" type="ordered locus">Kole_0097</name>
</gene>
<dbReference type="FunFam" id="3.40.640.10:FF:000004">
    <property type="entry name" value="Acetylornithine aminotransferase"/>
    <property type="match status" value="1"/>
</dbReference>
<feature type="modified residue" description="N6-(pyridoxal phosphate)lysine" evidence="5">
    <location>
        <position position="244"/>
    </location>
</feature>
<comment type="subcellular location">
    <subcellularLocation>
        <location evidence="5">Cytoplasm</location>
    </subcellularLocation>
</comment>
<comment type="cofactor">
    <cofactor evidence="5">
        <name>pyridoxal 5'-phosphate</name>
        <dbReference type="ChEBI" id="CHEBI:597326"/>
    </cofactor>
    <text evidence="5">Binds 1 pyridoxal phosphate per subunit.</text>
</comment>
<feature type="binding site" evidence="5">
    <location>
        <position position="271"/>
    </location>
    <ligand>
        <name>N(2)-acetyl-L-ornithine</name>
        <dbReference type="ChEBI" id="CHEBI:57805"/>
    </ligand>
</feature>
<feature type="binding site" evidence="5">
    <location>
        <position position="133"/>
    </location>
    <ligand>
        <name>N(2)-acetyl-L-ornithine</name>
        <dbReference type="ChEBI" id="CHEBI:57805"/>
    </ligand>
</feature>
<comment type="similarity">
    <text evidence="5">Belongs to the class-III pyridoxal-phosphate-dependent aminotransferase family. ArgD subfamily.</text>
</comment>
<dbReference type="GO" id="GO:0030170">
    <property type="term" value="F:pyridoxal phosphate binding"/>
    <property type="evidence" value="ECO:0007669"/>
    <property type="project" value="InterPro"/>
</dbReference>
<dbReference type="eggNOG" id="COG4992">
    <property type="taxonomic scope" value="Bacteria"/>
</dbReference>
<dbReference type="UniPathway" id="UPA00068">
    <property type="reaction ID" value="UER00109"/>
</dbReference>
<comment type="miscellaneous">
    <text evidence="5">May also have succinyldiaminopimelate aminotransferase activity, thus carrying out the corresponding step in lysine biosynthesis.</text>
</comment>
<sequence>MNGMNYLMNTYNRFPVVFDHGEGARIWDKNGKSYLDFTSGIAVNVLGHSHPKLVETIKTQAEKLIHCSNLYWTEPQIELAKLLGENTLKGKVFFVNSGTEANETAIKIARKYGKKKDKNKYKILSAHDSFHGRTLGSLTATGQPKYQEDFKPLVDGFDYFEFNNIDSLKQKISNEVCAVILEPVQGESGIIPATKDFLEAVRKLCNEYETLLIFDEVQCGMGRTGKLFAYQRYGVDPDILTVAKGLGGGVPIGAVVVNKKADILEPGDHGSTFGGNPLACSAGVTVMREILENNLLEQVEKLGIYLKKKLENLKEKFPEHVKETRGIGLMLGMELKEISAKDFAKKCFEKGLLLVPAGNNTVRFLPPFVITEDDIDQALEIVKECFSEFENRESRSETR</sequence>
<feature type="binding site" evidence="5">
    <location>
        <begin position="98"/>
        <end position="99"/>
    </location>
    <ligand>
        <name>pyridoxal 5'-phosphate</name>
        <dbReference type="ChEBI" id="CHEBI:597326"/>
    </ligand>
</feature>
<dbReference type="Proteomes" id="UP000002382">
    <property type="component" value="Chromosome"/>
</dbReference>
<keyword evidence="4 5" id="KW-0663">Pyridoxal phosphate</keyword>
<dbReference type="PANTHER" id="PTHR11986:SF79">
    <property type="entry name" value="ACETYLORNITHINE AMINOTRANSFERASE, MITOCHONDRIAL"/>
    <property type="match status" value="1"/>
</dbReference>
<keyword evidence="2 5" id="KW-0028">Amino-acid biosynthesis</keyword>
<name>C5CHX0_KOSOT</name>
<comment type="pathway">
    <text evidence="5">Amino-acid biosynthesis; L-arginine biosynthesis; N(2)-acetyl-L-ornithine from L-glutamate: step 4/4.</text>
</comment>
<evidence type="ECO:0000256" key="3">
    <source>
        <dbReference type="ARBA" id="ARBA00022679"/>
    </source>
</evidence>
<reference evidence="6 7" key="2">
    <citation type="journal article" date="2011" name="J. Bacteriol.">
        <title>Genome Sequence of Kosmotoga olearia Strain TBF 19.5.1, a Thermophilic Bacterium with a Wide Growth Temperature Range, Isolated from the Troll B Oil Platform in the North Sea.</title>
        <authorList>
            <person name="Swithers K.S."/>
            <person name="Dipippo J.L."/>
            <person name="Bruce D.C."/>
            <person name="Detter C."/>
            <person name="Tapia R."/>
            <person name="Han S."/>
            <person name="Goodwin L.A."/>
            <person name="Han J."/>
            <person name="Woyke T."/>
            <person name="Pitluck S."/>
            <person name="Pennacchio L."/>
            <person name="Nolan M."/>
            <person name="Mikhailova N."/>
            <person name="Land M.L."/>
            <person name="Nesbo C.L."/>
            <person name="Gogarten J.P."/>
            <person name="Noll K.M."/>
        </authorList>
    </citation>
    <scope>NUCLEOTIDE SEQUENCE [LARGE SCALE GENOMIC DNA]</scope>
    <source>
        <strain evidence="7">ATCC BAA-1733 / DSM 21960 / TBF 19.5.1</strain>
    </source>
</reference>
<keyword evidence="1 5" id="KW-0032">Aminotransferase</keyword>
<dbReference type="PROSITE" id="PS00600">
    <property type="entry name" value="AA_TRANSFER_CLASS_3"/>
    <property type="match status" value="1"/>
</dbReference>
<evidence type="ECO:0000256" key="1">
    <source>
        <dbReference type="ARBA" id="ARBA00022576"/>
    </source>
</evidence>
<dbReference type="PIRSF" id="PIRSF000521">
    <property type="entry name" value="Transaminase_4ab_Lys_Orn"/>
    <property type="match status" value="1"/>
</dbReference>
<evidence type="ECO:0000256" key="2">
    <source>
        <dbReference type="ARBA" id="ARBA00022605"/>
    </source>
</evidence>
<evidence type="ECO:0000313" key="7">
    <source>
        <dbReference type="Proteomes" id="UP000002382"/>
    </source>
</evidence>
<feature type="binding site" evidence="5">
    <location>
        <position position="272"/>
    </location>
    <ligand>
        <name>pyridoxal 5'-phosphate</name>
        <dbReference type="ChEBI" id="CHEBI:597326"/>
    </ligand>
</feature>
<dbReference type="InterPro" id="IPR015421">
    <property type="entry name" value="PyrdxlP-dep_Trfase_major"/>
</dbReference>
<accession>C5CHX0</accession>
<dbReference type="CDD" id="cd00610">
    <property type="entry name" value="OAT_like"/>
    <property type="match status" value="1"/>
</dbReference>